<dbReference type="EMBL" id="JAVDSJ010000006">
    <property type="protein sequence ID" value="MDR6586365.1"/>
    <property type="molecule type" value="Genomic_DNA"/>
</dbReference>
<sequence length="767" mass="87310">MKQSRKRGADGAFSFDKRTDLYLACADYFVHPDIELLPNAFKIRKVDARSDEEPFKTVDFQQFWLPPNSMYGEPQLLRIRKDFLGTIVLAVEKYIRQSGDAKTRNARVIFSVNTLVKFFEYIWLKNRFELSAVIPQDFDYLVRALARGGWHEALNVRNRLESALSVGGHQLASCLLSLGSNHLQGIRRTALGEQIGTNVAAREAAIYLKQILQHYRGPLNEYAKNVLANDEGSVHGMNYSMLRQTLQAINLLIDLPAPYGISFLPFNNPVALSKKLTSPQNTTRNLGAVEAGALIAEGYKWLYSFGGDIVALIQGLCSQVKLAHEQRREVLGHSLEGWLELSDIRERLEEKIGVEIDGLDIGKPGCYSVRELLLTLMTACFVLTATMNGRRRDEILHRKYGLHAGFSEVIDEDLEIFRGLFYIEKTIKDYDTFYINKTTREVALLLEMIQKSFDDLNGYLGRPTFSDMPKRERSLFGYHRFSRIEGVNETRNWFVFESTRDGPATIFLRFALGEDHFLVPKTHMFRRLYALVFMYQHEIPSLQAVSQQLRHDSLGATQIYVNDPIMRSETEQIRNKLDASGRDRSKRFAPHVLGIKKEIALVSDEMMIEKMLTIIKGEPVSGGYPNLIKRFYKLVSSHVDFSRLTVLERAERLVHIVKQRGHAPTSKREGICMVGSLSRVSGARCKSKEGIPQKELASASKCSKCAYHFHSNAYLRNLNEDLDEMAEQLAGPHLADLERKNLEVSILDLEATIQFHRDRLATCGEQS</sequence>
<accession>A0ABU1PKP7</accession>
<evidence type="ECO:0000313" key="1">
    <source>
        <dbReference type="EMBL" id="MDR6586365.1"/>
    </source>
</evidence>
<dbReference type="Proteomes" id="UP001260715">
    <property type="component" value="Unassembled WGS sequence"/>
</dbReference>
<evidence type="ECO:0000313" key="2">
    <source>
        <dbReference type="Proteomes" id="UP001260715"/>
    </source>
</evidence>
<comment type="caution">
    <text evidence="1">The sequence shown here is derived from an EMBL/GenBank/DDBJ whole genome shotgun (WGS) entry which is preliminary data.</text>
</comment>
<proteinExistence type="predicted"/>
<dbReference type="RefSeq" id="WP_310012142.1">
    <property type="nucleotide sequence ID" value="NZ_JAVDSJ010000006.1"/>
</dbReference>
<name>A0ABU1PKP7_9BURK</name>
<keyword evidence="2" id="KW-1185">Reference proteome</keyword>
<protein>
    <recommendedName>
        <fullName evidence="3">Site-specific integrase</fullName>
    </recommendedName>
</protein>
<evidence type="ECO:0008006" key="3">
    <source>
        <dbReference type="Google" id="ProtNLM"/>
    </source>
</evidence>
<gene>
    <name evidence="1" type="ORF">J2W50_004589</name>
</gene>
<reference evidence="1 2" key="1">
    <citation type="submission" date="2023-07" db="EMBL/GenBank/DDBJ databases">
        <title>Sorghum-associated microbial communities from plants grown in Nebraska, USA.</title>
        <authorList>
            <person name="Schachtman D."/>
        </authorList>
    </citation>
    <scope>NUCLEOTIDE SEQUENCE [LARGE SCALE GENOMIC DNA]</scope>
    <source>
        <strain evidence="1 2">596</strain>
    </source>
</reference>
<organism evidence="1 2">
    <name type="scientific">Herbaspirillum frisingense</name>
    <dbReference type="NCBI Taxonomy" id="92645"/>
    <lineage>
        <taxon>Bacteria</taxon>
        <taxon>Pseudomonadati</taxon>
        <taxon>Pseudomonadota</taxon>
        <taxon>Betaproteobacteria</taxon>
        <taxon>Burkholderiales</taxon>
        <taxon>Oxalobacteraceae</taxon>
        <taxon>Herbaspirillum</taxon>
    </lineage>
</organism>